<evidence type="ECO:0000313" key="2">
    <source>
        <dbReference type="EMBL" id="QJB02216.1"/>
    </source>
</evidence>
<evidence type="ECO:0000313" key="1">
    <source>
        <dbReference type="EMBL" id="QJA98557.1"/>
    </source>
</evidence>
<dbReference type="EMBL" id="MT143590">
    <property type="protein sequence ID" value="QJA98557.1"/>
    <property type="molecule type" value="Genomic_DNA"/>
</dbReference>
<dbReference type="AlphaFoldDB" id="A0A6M3LTB6"/>
<organism evidence="1">
    <name type="scientific">viral metagenome</name>
    <dbReference type="NCBI Taxonomy" id="1070528"/>
    <lineage>
        <taxon>unclassified sequences</taxon>
        <taxon>metagenomes</taxon>
        <taxon>organismal metagenomes</taxon>
    </lineage>
</organism>
<reference evidence="1" key="1">
    <citation type="submission" date="2020-03" db="EMBL/GenBank/DDBJ databases">
        <title>The deep terrestrial virosphere.</title>
        <authorList>
            <person name="Holmfeldt K."/>
            <person name="Nilsson E."/>
            <person name="Simone D."/>
            <person name="Lopez-Fernandez M."/>
            <person name="Wu X."/>
            <person name="de Brujin I."/>
            <person name="Lundin D."/>
            <person name="Andersson A."/>
            <person name="Bertilsson S."/>
            <person name="Dopson M."/>
        </authorList>
    </citation>
    <scope>NUCLEOTIDE SEQUENCE</scope>
    <source>
        <strain evidence="1">MM171A01701</strain>
        <strain evidence="2">MM171B01402</strain>
    </source>
</reference>
<name>A0A6M3LTB6_9ZZZZ</name>
<protein>
    <submittedName>
        <fullName evidence="1">Uncharacterized protein</fullName>
    </submittedName>
</protein>
<gene>
    <name evidence="1" type="ORF">MM171A01701_0004</name>
    <name evidence="2" type="ORF">MM171B01402_0004</name>
</gene>
<proteinExistence type="predicted"/>
<sequence>MARVETLREEGQAIAQKLGNGVGYYGPWLPYGPEGEFMGHFFQDDAVTETSFVAFNYEKAKAILIQSRKDFGAEPPVFKGNPGGGSVGARTIAEEAAVKAVELQVSNIAHQVTKELSGELPSDHELLFHFGIEEAGSPGAVLNEATAKASPCSCFTYKGKDLCWSKGVVGLLAQDQQRLYCVAGKTYKAQPALTERYTRFAEAAEAAHKKIVAMPKGMPRLEAWLSAMGEELSKKGIEV</sequence>
<accession>A0A6M3LTB6</accession>
<dbReference type="EMBL" id="MT143767">
    <property type="protein sequence ID" value="QJB02216.1"/>
    <property type="molecule type" value="Genomic_DNA"/>
</dbReference>